<proteinExistence type="predicted"/>
<dbReference type="PANTHER" id="PTHR24034">
    <property type="entry name" value="EGF-LIKE DOMAIN-CONTAINING PROTEIN"/>
    <property type="match status" value="1"/>
</dbReference>
<dbReference type="InterPro" id="IPR049883">
    <property type="entry name" value="NOTCH1_EGF-like"/>
</dbReference>
<dbReference type="InterPro" id="IPR000742">
    <property type="entry name" value="EGF"/>
</dbReference>
<dbReference type="InterPro" id="IPR001881">
    <property type="entry name" value="EGF-like_Ca-bd_dom"/>
</dbReference>
<feature type="compositionally biased region" description="Low complexity" evidence="6">
    <location>
        <begin position="796"/>
        <end position="810"/>
    </location>
</feature>
<comment type="caution">
    <text evidence="5">Lacks conserved residue(s) required for the propagation of feature annotation.</text>
</comment>
<keyword evidence="1 5" id="KW-0245">EGF-like domain</keyword>
<name>A0A6A4XDV9_AMPAM</name>
<evidence type="ECO:0000313" key="9">
    <source>
        <dbReference type="EMBL" id="KAF0312542.1"/>
    </source>
</evidence>
<dbReference type="SMART" id="SM00179">
    <property type="entry name" value="EGF_CA"/>
    <property type="match status" value="2"/>
</dbReference>
<gene>
    <name evidence="9" type="primary">FAT4</name>
    <name evidence="9" type="ORF">FJT64_016692</name>
</gene>
<organism evidence="9 10">
    <name type="scientific">Amphibalanus amphitrite</name>
    <name type="common">Striped barnacle</name>
    <name type="synonym">Balanus amphitrite</name>
    <dbReference type="NCBI Taxonomy" id="1232801"/>
    <lineage>
        <taxon>Eukaryota</taxon>
        <taxon>Metazoa</taxon>
        <taxon>Ecdysozoa</taxon>
        <taxon>Arthropoda</taxon>
        <taxon>Crustacea</taxon>
        <taxon>Multicrustacea</taxon>
        <taxon>Cirripedia</taxon>
        <taxon>Thoracica</taxon>
        <taxon>Thoracicalcarea</taxon>
        <taxon>Balanomorpha</taxon>
        <taxon>Balanoidea</taxon>
        <taxon>Balanidae</taxon>
        <taxon>Amphibalaninae</taxon>
        <taxon>Amphibalanus</taxon>
    </lineage>
</organism>
<feature type="region of interest" description="Disordered" evidence="6">
    <location>
        <begin position="268"/>
        <end position="360"/>
    </location>
</feature>
<evidence type="ECO:0000256" key="5">
    <source>
        <dbReference type="PROSITE-ProRule" id="PRU00076"/>
    </source>
</evidence>
<keyword evidence="3" id="KW-0677">Repeat</keyword>
<dbReference type="OrthoDB" id="10040649at2759"/>
<evidence type="ECO:0000256" key="6">
    <source>
        <dbReference type="SAM" id="MobiDB-lite"/>
    </source>
</evidence>
<feature type="disulfide bond" evidence="5">
    <location>
        <begin position="611"/>
        <end position="620"/>
    </location>
</feature>
<evidence type="ECO:0000256" key="1">
    <source>
        <dbReference type="ARBA" id="ARBA00022536"/>
    </source>
</evidence>
<feature type="region of interest" description="Disordered" evidence="6">
    <location>
        <begin position="788"/>
        <end position="861"/>
    </location>
</feature>
<dbReference type="GO" id="GO:0005509">
    <property type="term" value="F:calcium ion binding"/>
    <property type="evidence" value="ECO:0007669"/>
    <property type="project" value="InterPro"/>
</dbReference>
<feature type="compositionally biased region" description="Polar residues" evidence="6">
    <location>
        <begin position="286"/>
        <end position="296"/>
    </location>
</feature>
<dbReference type="SUPFAM" id="SSF57184">
    <property type="entry name" value="Growth factor receptor domain"/>
    <property type="match status" value="1"/>
</dbReference>
<dbReference type="PROSITE" id="PS00022">
    <property type="entry name" value="EGF_1"/>
    <property type="match status" value="1"/>
</dbReference>
<sequence>MAPQRPTGAAVLTPIVEPSQVTDDEEALNSVVMAATRTFYTTSTFYTTLVEGGSTVVRSRTEVTSRMQTELSTTWLQVATTALSPLVSQTVTWLGQPGYQQDLEDEGEQEQQLVFLTPVRQTAASTVESAGGDSVQDSVQDLDEQSLTSAAATGVVTEEDKNAVLLAIQALVAEADKESTGSDQPASAPTVLIPDTVVSSPGCRAKSRNYHRPDQCPDQHLNEVSVEHSVSEAAAPPLSTADAGANEEDPVEVVVGVSTAGEVVADVTEVTTTEQPSSVTAGPETTFETQDGTKGTSVPREGEDSSSVPSTTSTAAPPTGRGSVAIAGLLIPTQKENDANRGVETPGLEQPLLSEDKEQEDKCPRQCQAAINEVCRKMGGEHRCLCRPGFSRARDSDACEPSLTYQVRMLLDRVNDIPLQYRRPFAEPASPEYRQLAELAAGGLRQSLSSSGPLASRLHGATLMEFKRAADLPGVAPSRPQALMADVMVQITDRESKSLDKDGLQVIVEESLRRSNYSLSDRQVVVSPLHGDVTVIDFDECQNPDYNDCHEGAFCFNLVGSFTCSCRDGLVDTGVPSLPGRSCTGEYSGCPECSYSGECYTEPSGEPACRCHRWYAGQRCQVNLRVLLIALASAGALLAALLCVCCYFCCRRRGRRMAAPPLVFSGPGGLWRHRGSRLHQPVADQRAMLDSSSDTSIPVSSRRRPPSGGKRLLPPLSGGSKPSGPGSRSSQQPSAGEAQRPARFLPRPRHKTDAPSGPRSINSQGGGDPAVAPNRTQPQLMGLLHPSEAARGRSAGGTFRAGRTSRSSGRAEPDSQVSHTPAGRSRSSSGGRRPEPEVSQLPSGRSRSRSSDSVSGEPERIECGTHNFFRARTMSDALSFNEELIEPSVRPVARFDTTRSQRSSHAPSSHGYTYEHHTMAERDAASTYVMPETHLFRRAQDSDAQSETSLVEDFPRMDGSSTVSSRRGFR</sequence>
<dbReference type="PROSITE" id="PS00010">
    <property type="entry name" value="ASX_HYDROXYL"/>
    <property type="match status" value="1"/>
</dbReference>
<comment type="caution">
    <text evidence="9">The sequence shown here is derived from an EMBL/GenBank/DDBJ whole genome shotgun (WGS) entry which is preliminary data.</text>
</comment>
<feature type="transmembrane region" description="Helical" evidence="7">
    <location>
        <begin position="626"/>
        <end position="650"/>
    </location>
</feature>
<dbReference type="Gene3D" id="2.10.25.10">
    <property type="entry name" value="Laminin"/>
    <property type="match status" value="1"/>
</dbReference>
<keyword evidence="4 5" id="KW-1015">Disulfide bond</keyword>
<feature type="domain" description="EGF-like" evidence="8">
    <location>
        <begin position="537"/>
        <end position="584"/>
    </location>
</feature>
<protein>
    <submittedName>
        <fullName evidence="9">Protocadherin Fat 4</fullName>
    </submittedName>
</protein>
<feature type="compositionally biased region" description="Low complexity" evidence="6">
    <location>
        <begin position="691"/>
        <end position="734"/>
    </location>
</feature>
<feature type="compositionally biased region" description="Low complexity" evidence="6">
    <location>
        <begin position="305"/>
        <end position="319"/>
    </location>
</feature>
<dbReference type="FunFam" id="2.10.25.10:FF:000038">
    <property type="entry name" value="Fibrillin 2"/>
    <property type="match status" value="1"/>
</dbReference>
<keyword evidence="10" id="KW-1185">Reference proteome</keyword>
<dbReference type="SMART" id="SM00181">
    <property type="entry name" value="EGF"/>
    <property type="match status" value="2"/>
</dbReference>
<evidence type="ECO:0000313" key="10">
    <source>
        <dbReference type="Proteomes" id="UP000440578"/>
    </source>
</evidence>
<evidence type="ECO:0000256" key="7">
    <source>
        <dbReference type="SAM" id="Phobius"/>
    </source>
</evidence>
<feature type="region of interest" description="Disordered" evidence="6">
    <location>
        <begin position="177"/>
        <end position="218"/>
    </location>
</feature>
<evidence type="ECO:0000256" key="3">
    <source>
        <dbReference type="ARBA" id="ARBA00022737"/>
    </source>
</evidence>
<keyword evidence="7" id="KW-0812">Transmembrane</keyword>
<dbReference type="InterPro" id="IPR050751">
    <property type="entry name" value="ECM_structural_protein"/>
</dbReference>
<keyword evidence="7" id="KW-0472">Membrane</keyword>
<evidence type="ECO:0000259" key="8">
    <source>
        <dbReference type="PROSITE" id="PS50026"/>
    </source>
</evidence>
<dbReference type="PANTHER" id="PTHR24034:SF89">
    <property type="entry name" value="COMPLEMENT COMPONENT C1Q RECEPTOR"/>
    <property type="match status" value="1"/>
</dbReference>
<accession>A0A6A4XDV9</accession>
<feature type="region of interest" description="Disordered" evidence="6">
    <location>
        <begin position="939"/>
        <end position="970"/>
    </location>
</feature>
<evidence type="ECO:0000256" key="4">
    <source>
        <dbReference type="ARBA" id="ARBA00023157"/>
    </source>
</evidence>
<dbReference type="PROSITE" id="PS01186">
    <property type="entry name" value="EGF_2"/>
    <property type="match status" value="1"/>
</dbReference>
<dbReference type="CDD" id="cd00054">
    <property type="entry name" value="EGF_CA"/>
    <property type="match status" value="1"/>
</dbReference>
<evidence type="ECO:0000256" key="2">
    <source>
        <dbReference type="ARBA" id="ARBA00022729"/>
    </source>
</evidence>
<dbReference type="Proteomes" id="UP000440578">
    <property type="component" value="Unassembled WGS sequence"/>
</dbReference>
<feature type="compositionally biased region" description="Polar residues" evidence="6">
    <location>
        <begin position="959"/>
        <end position="970"/>
    </location>
</feature>
<dbReference type="InterPro" id="IPR018097">
    <property type="entry name" value="EGF_Ca-bd_CS"/>
</dbReference>
<dbReference type="PROSITE" id="PS01187">
    <property type="entry name" value="EGF_CA"/>
    <property type="match status" value="1"/>
</dbReference>
<dbReference type="AlphaFoldDB" id="A0A6A4XDV9"/>
<dbReference type="PROSITE" id="PS50026">
    <property type="entry name" value="EGF_3"/>
    <property type="match status" value="2"/>
</dbReference>
<dbReference type="Pfam" id="PF07645">
    <property type="entry name" value="EGF_CA"/>
    <property type="match status" value="1"/>
</dbReference>
<keyword evidence="7" id="KW-1133">Transmembrane helix</keyword>
<reference evidence="9 10" key="1">
    <citation type="submission" date="2019-07" db="EMBL/GenBank/DDBJ databases">
        <title>Draft genome assembly of a fouling barnacle, Amphibalanus amphitrite (Darwin, 1854): The first reference genome for Thecostraca.</title>
        <authorList>
            <person name="Kim W."/>
        </authorList>
    </citation>
    <scope>NUCLEOTIDE SEQUENCE [LARGE SCALE GENOMIC DNA]</scope>
    <source>
        <strain evidence="9">SNU_AA5</strain>
        <tissue evidence="9">Soma without cirri and trophi</tissue>
    </source>
</reference>
<keyword evidence="2" id="KW-0732">Signal</keyword>
<feature type="region of interest" description="Disordered" evidence="6">
    <location>
        <begin position="677"/>
        <end position="776"/>
    </location>
</feature>
<feature type="domain" description="EGF-like" evidence="8">
    <location>
        <begin position="586"/>
        <end position="621"/>
    </location>
</feature>
<dbReference type="InterPro" id="IPR000152">
    <property type="entry name" value="EGF-type_Asp/Asn_hydroxyl_site"/>
</dbReference>
<dbReference type="EMBL" id="VIIS01000161">
    <property type="protein sequence ID" value="KAF0312542.1"/>
    <property type="molecule type" value="Genomic_DNA"/>
</dbReference>
<dbReference type="InterPro" id="IPR009030">
    <property type="entry name" value="Growth_fac_rcpt_cys_sf"/>
</dbReference>